<dbReference type="Proteomes" id="UP000321907">
    <property type="component" value="Unassembled WGS sequence"/>
</dbReference>
<evidence type="ECO:0000259" key="4">
    <source>
        <dbReference type="SMART" id="SM00479"/>
    </source>
</evidence>
<dbReference type="InterPro" id="IPR013520">
    <property type="entry name" value="Ribonucl_H"/>
</dbReference>
<organism evidence="5 6">
    <name type="scientific">Neolewinella aurantiaca</name>
    <dbReference type="NCBI Taxonomy" id="2602767"/>
    <lineage>
        <taxon>Bacteria</taxon>
        <taxon>Pseudomonadati</taxon>
        <taxon>Bacteroidota</taxon>
        <taxon>Saprospiria</taxon>
        <taxon>Saprospirales</taxon>
        <taxon>Lewinellaceae</taxon>
        <taxon>Neolewinella</taxon>
    </lineage>
</organism>
<dbReference type="PANTHER" id="PTHR23044:SF61">
    <property type="entry name" value="3'-5' EXORIBONUCLEASE 1-RELATED"/>
    <property type="match status" value="1"/>
</dbReference>
<dbReference type="EMBL" id="VOXD01000011">
    <property type="protein sequence ID" value="TXF89778.1"/>
    <property type="molecule type" value="Genomic_DNA"/>
</dbReference>
<sequence length="180" mass="21232">MKFIIYDIEATCWEGRPPGMVQETIEIGACELDRFGRIQDYFSRLVRPVLHPTISHFCRNLTKIDQVELNRAQGFNRVIEDFQDWIGVHDSEYILASWGKFDPQQLAADCRLHKMDDYWLDEHINLKAQYQDIKGLPKKRGLKSAVKHEGYEWEGEQHRALTDAKNTVKVFQSLIDMWQY</sequence>
<keyword evidence="2" id="KW-0378">Hydrolase</keyword>
<dbReference type="GO" id="GO:0003676">
    <property type="term" value="F:nucleic acid binding"/>
    <property type="evidence" value="ECO:0007669"/>
    <property type="project" value="InterPro"/>
</dbReference>
<evidence type="ECO:0000256" key="1">
    <source>
        <dbReference type="ARBA" id="ARBA00022722"/>
    </source>
</evidence>
<keyword evidence="3 5" id="KW-0269">Exonuclease</keyword>
<dbReference type="AlphaFoldDB" id="A0A5C7FXR1"/>
<dbReference type="RefSeq" id="WP_147930371.1">
    <property type="nucleotide sequence ID" value="NZ_VOXD01000011.1"/>
</dbReference>
<keyword evidence="6" id="KW-1185">Reference proteome</keyword>
<evidence type="ECO:0000256" key="3">
    <source>
        <dbReference type="ARBA" id="ARBA00022839"/>
    </source>
</evidence>
<gene>
    <name evidence="5" type="ORF">FUA23_08810</name>
</gene>
<dbReference type="Gene3D" id="3.30.420.10">
    <property type="entry name" value="Ribonuclease H-like superfamily/Ribonuclease H"/>
    <property type="match status" value="1"/>
</dbReference>
<dbReference type="InterPro" id="IPR047201">
    <property type="entry name" value="ERI-1_3'hExo-like"/>
</dbReference>
<dbReference type="SMART" id="SM00479">
    <property type="entry name" value="EXOIII"/>
    <property type="match status" value="1"/>
</dbReference>
<name>A0A5C7FXR1_9BACT</name>
<comment type="caution">
    <text evidence="5">The sequence shown here is derived from an EMBL/GenBank/DDBJ whole genome shotgun (WGS) entry which is preliminary data.</text>
</comment>
<evidence type="ECO:0000256" key="2">
    <source>
        <dbReference type="ARBA" id="ARBA00022801"/>
    </source>
</evidence>
<proteinExistence type="predicted"/>
<dbReference type="GO" id="GO:0006259">
    <property type="term" value="P:DNA metabolic process"/>
    <property type="evidence" value="ECO:0007669"/>
    <property type="project" value="UniProtKB-ARBA"/>
</dbReference>
<feature type="domain" description="Exonuclease" evidence="4">
    <location>
        <begin position="2"/>
        <end position="180"/>
    </location>
</feature>
<reference evidence="5 6" key="1">
    <citation type="submission" date="2019-08" db="EMBL/GenBank/DDBJ databases">
        <title>Lewinella sp. strain SSH13 Genome sequencing and assembly.</title>
        <authorList>
            <person name="Kim I."/>
        </authorList>
    </citation>
    <scope>NUCLEOTIDE SEQUENCE [LARGE SCALE GENOMIC DNA]</scope>
    <source>
        <strain evidence="5 6">SSH13</strain>
    </source>
</reference>
<protein>
    <submittedName>
        <fullName evidence="5">Exonuclease domain-containing protein</fullName>
    </submittedName>
</protein>
<keyword evidence="1" id="KW-0540">Nuclease</keyword>
<dbReference type="Pfam" id="PF00929">
    <property type="entry name" value="RNase_T"/>
    <property type="match status" value="1"/>
</dbReference>
<dbReference type="GO" id="GO:0000175">
    <property type="term" value="F:3'-5'-RNA exonuclease activity"/>
    <property type="evidence" value="ECO:0007669"/>
    <property type="project" value="InterPro"/>
</dbReference>
<dbReference type="CDD" id="cd06133">
    <property type="entry name" value="ERI-1_3'hExo_like"/>
    <property type="match status" value="1"/>
</dbReference>
<dbReference type="OrthoDB" id="159416at2"/>
<dbReference type="InterPro" id="IPR012337">
    <property type="entry name" value="RNaseH-like_sf"/>
</dbReference>
<evidence type="ECO:0000313" key="6">
    <source>
        <dbReference type="Proteomes" id="UP000321907"/>
    </source>
</evidence>
<dbReference type="PANTHER" id="PTHR23044">
    <property type="entry name" value="3'-5' EXONUCLEASE ERI1-RELATED"/>
    <property type="match status" value="1"/>
</dbReference>
<dbReference type="SUPFAM" id="SSF53098">
    <property type="entry name" value="Ribonuclease H-like"/>
    <property type="match status" value="1"/>
</dbReference>
<dbReference type="InterPro" id="IPR036397">
    <property type="entry name" value="RNaseH_sf"/>
</dbReference>
<dbReference type="InterPro" id="IPR051274">
    <property type="entry name" value="3-5_Exoribonuclease"/>
</dbReference>
<accession>A0A5C7FXR1</accession>
<evidence type="ECO:0000313" key="5">
    <source>
        <dbReference type="EMBL" id="TXF89778.1"/>
    </source>
</evidence>